<organism evidence="3">
    <name type="scientific">Brassica campestris</name>
    <name type="common">Field mustard</name>
    <dbReference type="NCBI Taxonomy" id="3711"/>
    <lineage>
        <taxon>Eukaryota</taxon>
        <taxon>Viridiplantae</taxon>
        <taxon>Streptophyta</taxon>
        <taxon>Embryophyta</taxon>
        <taxon>Tracheophyta</taxon>
        <taxon>Spermatophyta</taxon>
        <taxon>Magnoliopsida</taxon>
        <taxon>eudicotyledons</taxon>
        <taxon>Gunneridae</taxon>
        <taxon>Pentapetalae</taxon>
        <taxon>rosids</taxon>
        <taxon>malvids</taxon>
        <taxon>Brassicales</taxon>
        <taxon>Brassicaceae</taxon>
        <taxon>Brassiceae</taxon>
        <taxon>Brassica</taxon>
    </lineage>
</organism>
<dbReference type="InterPro" id="IPR005135">
    <property type="entry name" value="Endo/exonuclease/phosphatase"/>
</dbReference>
<dbReference type="Pfam" id="PF03372">
    <property type="entry name" value="Exo_endo_phos"/>
    <property type="match status" value="1"/>
</dbReference>
<dbReference type="InterPro" id="IPR036691">
    <property type="entry name" value="Endo/exonu/phosph_ase_sf"/>
</dbReference>
<feature type="non-terminal residue" evidence="3">
    <location>
        <position position="315"/>
    </location>
</feature>
<gene>
    <name evidence="3" type="ORF">BRAA07T28387Z</name>
    <name evidence="2" type="ORF">BRAPAZ1V2_A07P06900.2</name>
</gene>
<name>A0A3P6BJM5_BRACM</name>
<dbReference type="Gramene" id="A07p06900.2_BraZ1">
    <property type="protein sequence ID" value="A07p06900.2_BraZ1.CDS.1"/>
    <property type="gene ID" value="A07g06900.2_BraZ1"/>
</dbReference>
<dbReference type="EMBL" id="LS974623">
    <property type="protein sequence ID" value="CAG7901046.1"/>
    <property type="molecule type" value="Genomic_DNA"/>
</dbReference>
<sequence>MTITFVYAFNEVESRTALWQELEALNSSTPVSSHPWAVLGDFNQITRSTHHSQEMELDVDTSGMEDMNLALQEAEIFEAQDKVLTFSWWNNQEANPISKKIDHAFINQSWAQRFPAGYAEFLEPQQSDHAPCLFRLPDDQRRAPKPFKFFNHIIDHPLFMETVRSNWNPDSVTGTYQFKLVRSLKILKKDLRGINQRNYSGISQRVKEQQEVVCELQKQLLTQPDSETATLEHAARSEWHTLAKAEQKFYHQRSRVQWYDLGDKNTAFYHKMVNQRNAQNHIHLLTAPDGSSITGIDAIKAHTADYFAEVLGAPQ</sequence>
<dbReference type="Gene3D" id="3.60.10.10">
    <property type="entry name" value="Endonuclease/exonuclease/phosphatase"/>
    <property type="match status" value="1"/>
</dbReference>
<dbReference type="Proteomes" id="UP000694005">
    <property type="component" value="Chromosome A07"/>
</dbReference>
<accession>A0A3P6BJM5</accession>
<evidence type="ECO:0000259" key="1">
    <source>
        <dbReference type="Pfam" id="PF03372"/>
    </source>
</evidence>
<proteinExistence type="predicted"/>
<dbReference type="PANTHER" id="PTHR33710:SF86">
    <property type="entry name" value="VIRAL MOVEMENT PROTEIN"/>
    <property type="match status" value="1"/>
</dbReference>
<dbReference type="SUPFAM" id="SSF56219">
    <property type="entry name" value="DNase I-like"/>
    <property type="match status" value="1"/>
</dbReference>
<reference evidence="3" key="1">
    <citation type="submission" date="2018-11" db="EMBL/GenBank/DDBJ databases">
        <authorList>
            <consortium name="Genoscope - CEA"/>
            <person name="William W."/>
        </authorList>
    </citation>
    <scope>NUCLEOTIDE SEQUENCE</scope>
</reference>
<protein>
    <recommendedName>
        <fullName evidence="1">Endonuclease/exonuclease/phosphatase domain-containing protein</fullName>
    </recommendedName>
</protein>
<evidence type="ECO:0000313" key="3">
    <source>
        <dbReference type="EMBL" id="VDC96178.1"/>
    </source>
</evidence>
<dbReference type="AlphaFoldDB" id="A0A3P6BJM5"/>
<dbReference type="PANTHER" id="PTHR33710">
    <property type="entry name" value="BNAC02G09200D PROTEIN"/>
    <property type="match status" value="1"/>
</dbReference>
<evidence type="ECO:0000313" key="2">
    <source>
        <dbReference type="EMBL" id="CAG7901046.1"/>
    </source>
</evidence>
<feature type="domain" description="Endonuclease/exonuclease/phosphatase" evidence="1">
    <location>
        <begin position="10"/>
        <end position="129"/>
    </location>
</feature>
<dbReference type="EMBL" id="LR031574">
    <property type="protein sequence ID" value="VDC96178.1"/>
    <property type="molecule type" value="Genomic_DNA"/>
</dbReference>
<dbReference type="GO" id="GO:0003824">
    <property type="term" value="F:catalytic activity"/>
    <property type="evidence" value="ECO:0007669"/>
    <property type="project" value="InterPro"/>
</dbReference>